<evidence type="ECO:0000313" key="2">
    <source>
        <dbReference type="Proteomes" id="UP000790377"/>
    </source>
</evidence>
<name>A0ACB8A2C1_9AGAM</name>
<gene>
    <name evidence="1" type="ORF">BJ138DRAFT_1014316</name>
</gene>
<accession>A0ACB8A2C1</accession>
<organism evidence="1 2">
    <name type="scientific">Hygrophoropsis aurantiaca</name>
    <dbReference type="NCBI Taxonomy" id="72124"/>
    <lineage>
        <taxon>Eukaryota</taxon>
        <taxon>Fungi</taxon>
        <taxon>Dikarya</taxon>
        <taxon>Basidiomycota</taxon>
        <taxon>Agaricomycotina</taxon>
        <taxon>Agaricomycetes</taxon>
        <taxon>Agaricomycetidae</taxon>
        <taxon>Boletales</taxon>
        <taxon>Coniophorineae</taxon>
        <taxon>Hygrophoropsidaceae</taxon>
        <taxon>Hygrophoropsis</taxon>
    </lineage>
</organism>
<dbReference type="Proteomes" id="UP000790377">
    <property type="component" value="Unassembled WGS sequence"/>
</dbReference>
<sequence>MRHYSSYNLRTILILTLGSLTYGYAHSVMVNTLGLPSFLDYFDLAADPARANKITGAINGIFSAGGTVGALTAGYTSDKYGRKLTMNIAAVISVFGGALLAGAINTAMFLAGRFVSGLGVGMLVVLVPIFQAEVSPPSSRGLLVGQHGVWIVSANAVANWVSVGTYYSSNPSFQWRFSMALQCVCPLALLICSPWVPESPRWLLMRGRRIESWAIVSRLHTASADSEKNSFAQQEFHQMVKQVDMDSQAWANGGGARQIFTKPSYRKRMWMGFFTQYTAQATGSLVVYSYLVSMYKTLGLTGGVVLVLGAAYITVAAFANFVASLILDRVGRVRLLLIGLVGCMLSLGLECAMEAQYAGTPNHVGNSLGVLFIFTFICFYAGGIDATSYVYCAEIFPTHIRSQGMAVSMAGTFLPTIVFLGVGPTALATIKWKYYVIFICLTVVNTTIIWRWFPETKGLSLEEINVKFGDEVAVHFLGEDIDMNDSEEVKQHKEHMEDSFGT</sequence>
<comment type="caution">
    <text evidence="1">The sequence shown here is derived from an EMBL/GenBank/DDBJ whole genome shotgun (WGS) entry which is preliminary data.</text>
</comment>
<keyword evidence="2" id="KW-1185">Reference proteome</keyword>
<reference evidence="1" key="1">
    <citation type="journal article" date="2021" name="New Phytol.">
        <title>Evolutionary innovations through gain and loss of genes in the ectomycorrhizal Boletales.</title>
        <authorList>
            <person name="Wu G."/>
            <person name="Miyauchi S."/>
            <person name="Morin E."/>
            <person name="Kuo A."/>
            <person name="Drula E."/>
            <person name="Varga T."/>
            <person name="Kohler A."/>
            <person name="Feng B."/>
            <person name="Cao Y."/>
            <person name="Lipzen A."/>
            <person name="Daum C."/>
            <person name="Hundley H."/>
            <person name="Pangilinan J."/>
            <person name="Johnson J."/>
            <person name="Barry K."/>
            <person name="LaButti K."/>
            <person name="Ng V."/>
            <person name="Ahrendt S."/>
            <person name="Min B."/>
            <person name="Choi I.G."/>
            <person name="Park H."/>
            <person name="Plett J.M."/>
            <person name="Magnuson J."/>
            <person name="Spatafora J.W."/>
            <person name="Nagy L.G."/>
            <person name="Henrissat B."/>
            <person name="Grigoriev I.V."/>
            <person name="Yang Z.L."/>
            <person name="Xu J."/>
            <person name="Martin F.M."/>
        </authorList>
    </citation>
    <scope>NUCLEOTIDE SEQUENCE</scope>
    <source>
        <strain evidence="1">ATCC 28755</strain>
    </source>
</reference>
<evidence type="ECO:0000313" key="1">
    <source>
        <dbReference type="EMBL" id="KAH7907551.1"/>
    </source>
</evidence>
<proteinExistence type="predicted"/>
<dbReference type="EMBL" id="MU267894">
    <property type="protein sequence ID" value="KAH7907551.1"/>
    <property type="molecule type" value="Genomic_DNA"/>
</dbReference>
<protein>
    <submittedName>
        <fullName evidence="1">General substrate transporter</fullName>
    </submittedName>
</protein>